<keyword evidence="9" id="KW-1185">Reference proteome</keyword>
<gene>
    <name evidence="8" type="ORF">HMPREF0179_01427</name>
</gene>
<evidence type="ECO:0000256" key="5">
    <source>
        <dbReference type="ARBA" id="ARBA00023288"/>
    </source>
</evidence>
<dbReference type="STRING" id="563192.HMPREF0179_01427"/>
<evidence type="ECO:0000256" key="7">
    <source>
        <dbReference type="SAM" id="SignalP"/>
    </source>
</evidence>
<keyword evidence="3" id="KW-0472">Membrane</keyword>
<evidence type="ECO:0000256" key="2">
    <source>
        <dbReference type="ARBA" id="ARBA00022729"/>
    </source>
</evidence>
<dbReference type="CDD" id="cd13597">
    <property type="entry name" value="PBP2_lipoprotein_Tp32"/>
    <property type="match status" value="1"/>
</dbReference>
<comment type="caution">
    <text evidence="8">The sequence shown here is derived from an EMBL/GenBank/DDBJ whole genome shotgun (WGS) entry which is preliminary data.</text>
</comment>
<dbReference type="PANTHER" id="PTHR30429:SF0">
    <property type="entry name" value="METHIONINE-BINDING LIPOPROTEIN METQ"/>
    <property type="match status" value="1"/>
</dbReference>
<dbReference type="RefSeq" id="WP_005026606.1">
    <property type="nucleotide sequence ID" value="NZ_KE150238.1"/>
</dbReference>
<sequence>MKNFRSALLAAALSLVVAAGSATAAQATTKIRVGASPTPHAEILKVANDVLKPQGYELQIIEYSDYVQPNMALEGKELDANFFQHKPYLDDFNKEKGTKLVSIGTVHYEPFGIYAGKTKSLGALKDGAMVAVPNDTTNEARALLLLQSNGLIKLKDGAGLTATRRDIAENPKKLKIEEIEAAQLVRALPDVDLAIINGNYAILGGLKVADALSAEKADSIAATTYANILAVRAGDENRPELKALIDALKSDQVKEFMTKKYEGAVVPAN</sequence>
<dbReference type="Pfam" id="PF03180">
    <property type="entry name" value="Lipoprotein_9"/>
    <property type="match status" value="1"/>
</dbReference>
<dbReference type="InterPro" id="IPR004872">
    <property type="entry name" value="Lipoprotein_NlpA"/>
</dbReference>
<accession>E5Y5G4</accession>
<dbReference type="Gene3D" id="3.40.190.10">
    <property type="entry name" value="Periplasmic binding protein-like II"/>
    <property type="match status" value="2"/>
</dbReference>
<dbReference type="OrthoDB" id="9812878at2"/>
<comment type="similarity">
    <text evidence="6">Belongs to the nlpA lipoprotein family.</text>
</comment>
<dbReference type="eggNOG" id="COG1464">
    <property type="taxonomic scope" value="Bacteria"/>
</dbReference>
<proteinExistence type="inferred from homology"/>
<feature type="signal peptide" evidence="7">
    <location>
        <begin position="1"/>
        <end position="24"/>
    </location>
</feature>
<dbReference type="GeneID" id="78086549"/>
<evidence type="ECO:0000313" key="9">
    <source>
        <dbReference type="Proteomes" id="UP000006034"/>
    </source>
</evidence>
<keyword evidence="2 7" id="KW-0732">Signal</keyword>
<dbReference type="SUPFAM" id="SSF53850">
    <property type="entry name" value="Periplasmic binding protein-like II"/>
    <property type="match status" value="1"/>
</dbReference>
<keyword evidence="5 6" id="KW-0449">Lipoprotein</keyword>
<evidence type="ECO:0000256" key="3">
    <source>
        <dbReference type="ARBA" id="ARBA00023136"/>
    </source>
</evidence>
<reference evidence="8 9" key="1">
    <citation type="submission" date="2010-10" db="EMBL/GenBank/DDBJ databases">
        <authorList>
            <consortium name="The Broad Institute Genome Sequencing Platform"/>
            <person name="Ward D."/>
            <person name="Earl A."/>
            <person name="Feldgarden M."/>
            <person name="Young S.K."/>
            <person name="Gargeya S."/>
            <person name="Zeng Q."/>
            <person name="Alvarado L."/>
            <person name="Berlin A."/>
            <person name="Bochicchio J."/>
            <person name="Chapman S.B."/>
            <person name="Chen Z."/>
            <person name="Freedman E."/>
            <person name="Gellesch M."/>
            <person name="Goldberg J."/>
            <person name="Griggs A."/>
            <person name="Gujja S."/>
            <person name="Heilman E."/>
            <person name="Heiman D."/>
            <person name="Howarth C."/>
            <person name="Mehta T."/>
            <person name="Neiman D."/>
            <person name="Pearson M."/>
            <person name="Roberts A."/>
            <person name="Saif S."/>
            <person name="Shea T."/>
            <person name="Shenoy N."/>
            <person name="Sisk P."/>
            <person name="Stolte C."/>
            <person name="Sykes S."/>
            <person name="White J."/>
            <person name="Yandava C."/>
            <person name="Allen-Vercoe E."/>
            <person name="Sibley C."/>
            <person name="Ambrose C.E."/>
            <person name="Strauss J."/>
            <person name="Daigneault M."/>
            <person name="Haas B."/>
            <person name="Nusbaum C."/>
            <person name="Birren B."/>
        </authorList>
    </citation>
    <scope>NUCLEOTIDE SEQUENCE [LARGE SCALE GENOMIC DNA]</scope>
    <source>
        <strain evidence="8 9">3_1_6</strain>
    </source>
</reference>
<evidence type="ECO:0000313" key="8">
    <source>
        <dbReference type="EMBL" id="EFV44689.1"/>
    </source>
</evidence>
<dbReference type="PANTHER" id="PTHR30429">
    <property type="entry name" value="D-METHIONINE-BINDING LIPOPROTEIN METQ"/>
    <property type="match status" value="1"/>
</dbReference>
<evidence type="ECO:0000256" key="4">
    <source>
        <dbReference type="ARBA" id="ARBA00023139"/>
    </source>
</evidence>
<dbReference type="EMBL" id="ADCP02000001">
    <property type="protein sequence ID" value="EFV44689.1"/>
    <property type="molecule type" value="Genomic_DNA"/>
</dbReference>
<evidence type="ECO:0000256" key="1">
    <source>
        <dbReference type="ARBA" id="ARBA00004635"/>
    </source>
</evidence>
<dbReference type="PIRSF" id="PIRSF002854">
    <property type="entry name" value="MetQ"/>
    <property type="match status" value="1"/>
</dbReference>
<comment type="subcellular location">
    <subcellularLocation>
        <location evidence="1">Membrane</location>
        <topology evidence="1">Lipid-anchor</topology>
    </subcellularLocation>
</comment>
<dbReference type="HOGENOM" id="CLU_067080_0_0_7"/>
<reference evidence="8 9" key="2">
    <citation type="submission" date="2013-04" db="EMBL/GenBank/DDBJ databases">
        <title>The Genome Sequence of Bilophila wadsworthia 3_1_6.</title>
        <authorList>
            <consortium name="The Broad Institute Genomics Platform"/>
            <person name="Earl A."/>
            <person name="Ward D."/>
            <person name="Feldgarden M."/>
            <person name="Gevers D."/>
            <person name="Sibley C."/>
            <person name="Strauss J."/>
            <person name="Allen-Vercoe E."/>
            <person name="Walker B."/>
            <person name="Young S."/>
            <person name="Zeng Q."/>
            <person name="Gargeya S."/>
            <person name="Fitzgerald M."/>
            <person name="Haas B."/>
            <person name="Abouelleil A."/>
            <person name="Allen A.W."/>
            <person name="Alvarado L."/>
            <person name="Arachchi H.M."/>
            <person name="Berlin A.M."/>
            <person name="Chapman S.B."/>
            <person name="Gainer-Dewar J."/>
            <person name="Goldberg J."/>
            <person name="Griggs A."/>
            <person name="Gujja S."/>
            <person name="Hansen M."/>
            <person name="Howarth C."/>
            <person name="Imamovic A."/>
            <person name="Ireland A."/>
            <person name="Larimer J."/>
            <person name="McCowan C."/>
            <person name="Murphy C."/>
            <person name="Pearson M."/>
            <person name="Poon T.W."/>
            <person name="Priest M."/>
            <person name="Roberts A."/>
            <person name="Saif S."/>
            <person name="Shea T."/>
            <person name="Sisk P."/>
            <person name="Sykes S."/>
            <person name="Wortman J."/>
            <person name="Nusbaum C."/>
            <person name="Birren B."/>
        </authorList>
    </citation>
    <scope>NUCLEOTIDE SEQUENCE [LARGE SCALE GENOMIC DNA]</scope>
    <source>
        <strain evidence="8 9">3_1_6</strain>
    </source>
</reference>
<dbReference type="Proteomes" id="UP000006034">
    <property type="component" value="Unassembled WGS sequence"/>
</dbReference>
<keyword evidence="4" id="KW-0564">Palmitate</keyword>
<dbReference type="AlphaFoldDB" id="E5Y5G4"/>
<name>E5Y5G4_BILW3</name>
<organism evidence="8 9">
    <name type="scientific">Bilophila wadsworthia (strain 3_1_6)</name>
    <dbReference type="NCBI Taxonomy" id="563192"/>
    <lineage>
        <taxon>Bacteria</taxon>
        <taxon>Pseudomonadati</taxon>
        <taxon>Thermodesulfobacteriota</taxon>
        <taxon>Desulfovibrionia</taxon>
        <taxon>Desulfovibrionales</taxon>
        <taxon>Desulfovibrionaceae</taxon>
        <taxon>Bilophila</taxon>
    </lineage>
</organism>
<protein>
    <recommendedName>
        <fullName evidence="6">Lipoprotein</fullName>
    </recommendedName>
</protein>
<feature type="chain" id="PRO_5003203228" description="Lipoprotein" evidence="7">
    <location>
        <begin position="25"/>
        <end position="269"/>
    </location>
</feature>
<evidence type="ECO:0000256" key="6">
    <source>
        <dbReference type="PIRNR" id="PIRNR002854"/>
    </source>
</evidence>
<dbReference type="GO" id="GO:0016020">
    <property type="term" value="C:membrane"/>
    <property type="evidence" value="ECO:0007669"/>
    <property type="project" value="UniProtKB-SubCell"/>
</dbReference>